<evidence type="ECO:0000313" key="2">
    <source>
        <dbReference type="Proteomes" id="UP000198290"/>
    </source>
</evidence>
<dbReference type="Gene3D" id="3.30.70.1400">
    <property type="entry name" value="Aminomethyltransferase beta-barrel domains"/>
    <property type="match status" value="1"/>
</dbReference>
<dbReference type="PANTHER" id="PTHR22602">
    <property type="entry name" value="TRANSFERASE CAF17, MITOCHONDRIAL-RELATED"/>
    <property type="match status" value="1"/>
</dbReference>
<dbReference type="GO" id="GO:0016226">
    <property type="term" value="P:iron-sulfur cluster assembly"/>
    <property type="evidence" value="ECO:0007669"/>
    <property type="project" value="TreeGrafter"/>
</dbReference>
<keyword evidence="2" id="KW-1185">Reference proteome</keyword>
<dbReference type="InterPro" id="IPR017703">
    <property type="entry name" value="YgfZ/GCV_T_CS"/>
</dbReference>
<dbReference type="PANTHER" id="PTHR22602:SF0">
    <property type="entry name" value="TRANSFERASE CAF17, MITOCHONDRIAL-RELATED"/>
    <property type="match status" value="1"/>
</dbReference>
<dbReference type="EMBL" id="AP018823">
    <property type="protein sequence ID" value="BBF85981.1"/>
    <property type="molecule type" value="Genomic_DNA"/>
</dbReference>
<dbReference type="RefSeq" id="WP_089086156.1">
    <property type="nucleotide sequence ID" value="NZ_AP018823.1"/>
</dbReference>
<dbReference type="SUPFAM" id="SSF103025">
    <property type="entry name" value="Folate-binding domain"/>
    <property type="match status" value="1"/>
</dbReference>
<protein>
    <submittedName>
        <fullName evidence="1">Folate-dependent protein</fullName>
    </submittedName>
</protein>
<dbReference type="InterPro" id="IPR045179">
    <property type="entry name" value="YgfZ/GcvT"/>
</dbReference>
<evidence type="ECO:0000313" key="1">
    <source>
        <dbReference type="EMBL" id="BBF85981.1"/>
    </source>
</evidence>
<dbReference type="Gene3D" id="3.30.70.1630">
    <property type="match status" value="1"/>
</dbReference>
<reference evidence="2" key="3">
    <citation type="journal article" date="2017" name="Plant Physiol. Biochem.">
        <title>Differential oxidative and antioxidative response of duckweed Lemna minor toward plant growth promoting/inhibiting bacteria.</title>
        <authorList>
            <person name="Ishizawa H."/>
            <person name="Kuroda M."/>
            <person name="Morikawa M."/>
            <person name="Ike M."/>
        </authorList>
    </citation>
    <scope>NUCLEOTIDE SEQUENCE [LARGE SCALE GENOMIC DNA]</scope>
    <source>
        <strain evidence="2">H3</strain>
    </source>
</reference>
<dbReference type="Gene3D" id="2.40.30.160">
    <property type="match status" value="1"/>
</dbReference>
<reference evidence="2" key="1">
    <citation type="journal article" date="2017" name="Biotechnol. Biofuels">
        <title>Evaluation of environmental bacterial communities as a factor affecting the growth of duckweed Lemna minor.</title>
        <authorList>
            <person name="Ishizawa H."/>
            <person name="Kuroda M."/>
            <person name="Morikawa M."/>
            <person name="Ike M."/>
        </authorList>
    </citation>
    <scope>NUCLEOTIDE SEQUENCE [LARGE SCALE GENOMIC DNA]</scope>
    <source>
        <strain evidence="2">H3</strain>
    </source>
</reference>
<gene>
    <name evidence="1" type="ORF">DLM_2367</name>
</gene>
<name>A0A3G9GI88_9NEIS</name>
<dbReference type="OrthoDB" id="9796287at2"/>
<proteinExistence type="predicted"/>
<accession>A0A3G9GI88</accession>
<sequence>MNKPWQVWVEKNQGDVGTENRVEFPDFFRQVAAVRDGNALAMLDGFSIIQLDGEDAETFLQGQLSGDIRAVTDGMASFSTYSTAKGRMLASFLIWKQQATYYLMVSSEICQAIAKRLSMFVMRSKVKVQVLDAEHFSIAGARGRQLQADIEQFFAVASPAPLTVLHGAAETAIALPEGGYLLKLAAHSALLPTLLAAEATAVSSAAWRIRDIDAGIVWVEQATQEQFVPQMANMELIGAVSFKKGCYPGQEIVARTQYLGKLKRRLFKARLSAFAAVGSKLFSPEVPEQSIGMVAAICPVAEDAYEALVVVQTVCWEKGVYLEPEYLTRLERLSLPYVTQDE</sequence>
<dbReference type="NCBIfam" id="TIGR03317">
    <property type="entry name" value="ygfZ_signature"/>
    <property type="match status" value="1"/>
</dbReference>
<dbReference type="AlphaFoldDB" id="A0A3G9GI88"/>
<organism evidence="1 2">
    <name type="scientific">Aquitalea magnusonii</name>
    <dbReference type="NCBI Taxonomy" id="332411"/>
    <lineage>
        <taxon>Bacteria</taxon>
        <taxon>Pseudomonadati</taxon>
        <taxon>Pseudomonadota</taxon>
        <taxon>Betaproteobacteria</taxon>
        <taxon>Neisseriales</taxon>
        <taxon>Chromobacteriaceae</taxon>
        <taxon>Aquitalea</taxon>
    </lineage>
</organism>
<reference evidence="1 2" key="2">
    <citation type="journal article" date="2017" name="Genome Announc.">
        <title>Draft genome sequence of Aquitalea magnusonii strain H3, a plant growth-promoting bacterium of duckweed Lemna minor.</title>
        <authorList>
            <person name="Ishizawa H."/>
            <person name="Kuroda M."/>
            <person name="Ike M."/>
        </authorList>
    </citation>
    <scope>NUCLEOTIDE SEQUENCE [LARGE SCALE GENOMIC DNA]</scope>
    <source>
        <strain evidence="1 2">H3</strain>
    </source>
</reference>
<dbReference type="Proteomes" id="UP000198290">
    <property type="component" value="Chromosome"/>
</dbReference>
<dbReference type="KEGG" id="amah:DLM_2367"/>